<dbReference type="Proteomes" id="UP000783863">
    <property type="component" value="Unassembled WGS sequence"/>
</dbReference>
<feature type="domain" description="DUF5615" evidence="1">
    <location>
        <begin position="1"/>
        <end position="60"/>
    </location>
</feature>
<sequence>MRILCDQNVPTKYIEAFDNADNITVTTVDSVLQHDAADKDIVAYAERHDWVIFTNDDDFFVVGGDHGLLLYDQLDDPVPGDVVTAIQRIAEAYHTRSEITESVPGNWI</sequence>
<protein>
    <submittedName>
        <fullName evidence="2">DUF5615 family PIN-like protein</fullName>
    </submittedName>
</protein>
<evidence type="ECO:0000259" key="1">
    <source>
        <dbReference type="Pfam" id="PF18480"/>
    </source>
</evidence>
<evidence type="ECO:0000313" key="2">
    <source>
        <dbReference type="EMBL" id="MBX0305766.1"/>
    </source>
</evidence>
<gene>
    <name evidence="2" type="ORF">EGD98_19165</name>
</gene>
<comment type="caution">
    <text evidence="2">The sequence shown here is derived from an EMBL/GenBank/DDBJ whole genome shotgun (WGS) entry which is preliminary data.</text>
</comment>
<name>A0A8J7YPY3_9EURY</name>
<dbReference type="InterPro" id="IPR041049">
    <property type="entry name" value="DUF5615"/>
</dbReference>
<dbReference type="EMBL" id="RKLQ01000005">
    <property type="protein sequence ID" value="MBX0305766.1"/>
    <property type="molecule type" value="Genomic_DNA"/>
</dbReference>
<proteinExistence type="predicted"/>
<evidence type="ECO:0000313" key="3">
    <source>
        <dbReference type="Proteomes" id="UP000783863"/>
    </source>
</evidence>
<reference evidence="2" key="1">
    <citation type="submission" date="2021-06" db="EMBL/GenBank/DDBJ databases">
        <title>Halomicroarcula sp. F24A a new haloarchaeum isolated from saline soil.</title>
        <authorList>
            <person name="Duran-Viseras A."/>
            <person name="Sanchez-Porro C."/>
            <person name="Ventosa A."/>
        </authorList>
    </citation>
    <scope>NUCLEOTIDE SEQUENCE</scope>
    <source>
        <strain evidence="2">F24A</strain>
    </source>
</reference>
<accession>A0A8J7YPY3</accession>
<organism evidence="2 3">
    <name type="scientific">Haloarcula salinisoli</name>
    <dbReference type="NCBI Taxonomy" id="2487746"/>
    <lineage>
        <taxon>Archaea</taxon>
        <taxon>Methanobacteriati</taxon>
        <taxon>Methanobacteriota</taxon>
        <taxon>Stenosarchaea group</taxon>
        <taxon>Halobacteria</taxon>
        <taxon>Halobacteriales</taxon>
        <taxon>Haloarculaceae</taxon>
        <taxon>Haloarcula</taxon>
    </lineage>
</organism>
<dbReference type="RefSeq" id="WP_220589959.1">
    <property type="nucleotide sequence ID" value="NZ_RKLQ01000005.1"/>
</dbReference>
<dbReference type="Pfam" id="PF18480">
    <property type="entry name" value="DUF5615"/>
    <property type="match status" value="1"/>
</dbReference>
<keyword evidence="3" id="KW-1185">Reference proteome</keyword>
<dbReference type="AlphaFoldDB" id="A0A8J7YPY3"/>